<dbReference type="Proteomes" id="UP000731465">
    <property type="component" value="Unassembled WGS sequence"/>
</dbReference>
<feature type="transmembrane region" description="Helical" evidence="5">
    <location>
        <begin position="72"/>
        <end position="99"/>
    </location>
</feature>
<dbReference type="Gene3D" id="1.20.1530.20">
    <property type="match status" value="1"/>
</dbReference>
<feature type="transmembrane region" description="Helical" evidence="5">
    <location>
        <begin position="7"/>
        <end position="34"/>
    </location>
</feature>
<dbReference type="PANTHER" id="PTHR10361">
    <property type="entry name" value="SODIUM-BILE ACID COTRANSPORTER"/>
    <property type="match status" value="1"/>
</dbReference>
<keyword evidence="3 5" id="KW-1133">Transmembrane helix</keyword>
<dbReference type="EMBL" id="JAGFNY010000003">
    <property type="protein sequence ID" value="MBW7569691.1"/>
    <property type="molecule type" value="Genomic_DNA"/>
</dbReference>
<proteinExistence type="predicted"/>
<feature type="transmembrane region" description="Helical" evidence="5">
    <location>
        <begin position="135"/>
        <end position="159"/>
    </location>
</feature>
<name>A0ABS7DF03_9GAMM</name>
<dbReference type="InterPro" id="IPR038770">
    <property type="entry name" value="Na+/solute_symporter_sf"/>
</dbReference>
<evidence type="ECO:0000256" key="2">
    <source>
        <dbReference type="ARBA" id="ARBA00022692"/>
    </source>
</evidence>
<comment type="subcellular location">
    <subcellularLocation>
        <location evidence="1">Membrane</location>
        <topology evidence="1">Multi-pass membrane protein</topology>
    </subcellularLocation>
</comment>
<dbReference type="Pfam" id="PF01758">
    <property type="entry name" value="SBF"/>
    <property type="match status" value="1"/>
</dbReference>
<gene>
    <name evidence="6" type="ORF">J5V48_02160</name>
</gene>
<dbReference type="InterPro" id="IPR004710">
    <property type="entry name" value="Bilac:Na_transpt"/>
</dbReference>
<keyword evidence="2 5" id="KW-0812">Transmembrane</keyword>
<feature type="transmembrane region" description="Helical" evidence="5">
    <location>
        <begin position="40"/>
        <end position="60"/>
    </location>
</feature>
<feature type="transmembrane region" description="Helical" evidence="5">
    <location>
        <begin position="201"/>
        <end position="222"/>
    </location>
</feature>
<evidence type="ECO:0000256" key="4">
    <source>
        <dbReference type="ARBA" id="ARBA00023136"/>
    </source>
</evidence>
<dbReference type="PANTHER" id="PTHR10361:SF28">
    <property type="entry name" value="P3 PROTEIN-RELATED"/>
    <property type="match status" value="1"/>
</dbReference>
<evidence type="ECO:0000313" key="7">
    <source>
        <dbReference type="Proteomes" id="UP000731465"/>
    </source>
</evidence>
<keyword evidence="7" id="KW-1185">Reference proteome</keyword>
<feature type="transmembrane region" description="Helical" evidence="5">
    <location>
        <begin position="171"/>
        <end position="194"/>
    </location>
</feature>
<feature type="transmembrane region" description="Helical" evidence="5">
    <location>
        <begin position="234"/>
        <end position="257"/>
    </location>
</feature>
<evidence type="ECO:0000256" key="3">
    <source>
        <dbReference type="ARBA" id="ARBA00022989"/>
    </source>
</evidence>
<keyword evidence="4 5" id="KW-0472">Membrane</keyword>
<evidence type="ECO:0000313" key="6">
    <source>
        <dbReference type="EMBL" id="MBW7569691.1"/>
    </source>
</evidence>
<evidence type="ECO:0000256" key="5">
    <source>
        <dbReference type="SAM" id="Phobius"/>
    </source>
</evidence>
<dbReference type="InterPro" id="IPR002657">
    <property type="entry name" value="BilAc:Na_symport/Acr3"/>
</dbReference>
<reference evidence="6 7" key="1">
    <citation type="submission" date="2021-03" db="EMBL/GenBank/DDBJ databases">
        <title>Succinivibrio sp. nov. isolated from feces of cow.</title>
        <authorList>
            <person name="Choi J.-Y."/>
        </authorList>
    </citation>
    <scope>NUCLEOTIDE SEQUENCE [LARGE SCALE GENOMIC DNA]</scope>
    <source>
        <strain evidence="6 7">AGMB01872</strain>
    </source>
</reference>
<dbReference type="RefSeq" id="WP_219936585.1">
    <property type="nucleotide sequence ID" value="NZ_JAGFNY010000003.1"/>
</dbReference>
<protein>
    <submittedName>
        <fullName evidence="6">Bile acid:sodium symporter family protein</fullName>
    </submittedName>
</protein>
<organism evidence="6 7">
    <name type="scientific">Succinivibrio faecicola</name>
    <dbReference type="NCBI Taxonomy" id="2820300"/>
    <lineage>
        <taxon>Bacteria</taxon>
        <taxon>Pseudomonadati</taxon>
        <taxon>Pseudomonadota</taxon>
        <taxon>Gammaproteobacteria</taxon>
        <taxon>Aeromonadales</taxon>
        <taxon>Succinivibrionaceae</taxon>
        <taxon>Succinivibrio</taxon>
    </lineage>
</organism>
<comment type="caution">
    <text evidence="6">The sequence shown here is derived from an EMBL/GenBank/DDBJ whole genome shotgun (WGS) entry which is preliminary data.</text>
</comment>
<sequence length="329" mass="35110">MKTVLNLIAAVSSFFSRTFAYIVIVFALIAYFFPDGFTKIAPYIAYLLGIVMFGMGLTMQPKDFAEVLKRPVMVLSGVAGQFILMPVIAYVLVFVFSFFTDMPEFSSIAAGVLLLGCCPGGTSSNVMSYLAKADVPLSVTITACTTLLAPVVTPALFYLMASQWVDIDPVAMFYSIIKIVILPIVGGVIVNLLFKNAVKKVIVSLPLVSIVAIVAIVCAVVALNAQRLAQTGAIIFVLVVLHNCIGYALGYLMGAIFKFRLSAKKTVAIEVGMQNSALSVTLAQNLAKTGAIDPIAAVPGAIFSVWHNISGPIVATIFANMKDKKDNSK</sequence>
<feature type="transmembrane region" description="Helical" evidence="5">
    <location>
        <begin position="105"/>
        <end position="123"/>
    </location>
</feature>
<accession>A0ABS7DF03</accession>
<evidence type="ECO:0000256" key="1">
    <source>
        <dbReference type="ARBA" id="ARBA00004141"/>
    </source>
</evidence>